<keyword evidence="5" id="KW-1185">Reference proteome</keyword>
<dbReference type="GO" id="GO:0000209">
    <property type="term" value="P:protein polyubiquitination"/>
    <property type="evidence" value="ECO:0007669"/>
    <property type="project" value="TreeGrafter"/>
</dbReference>
<evidence type="ECO:0000313" key="4">
    <source>
        <dbReference type="EMBL" id="OQV18606.1"/>
    </source>
</evidence>
<keyword evidence="1" id="KW-0677">Repeat</keyword>
<feature type="compositionally biased region" description="Polar residues" evidence="3">
    <location>
        <begin position="417"/>
        <end position="429"/>
    </location>
</feature>
<dbReference type="InterPro" id="IPR011042">
    <property type="entry name" value="6-blade_b-propeller_TolB-like"/>
</dbReference>
<name>A0A1W0WTS9_HYPEX</name>
<evidence type="ECO:0000256" key="1">
    <source>
        <dbReference type="ARBA" id="ARBA00022737"/>
    </source>
</evidence>
<feature type="repeat" description="NHL" evidence="2">
    <location>
        <begin position="470"/>
        <end position="513"/>
    </location>
</feature>
<feature type="repeat" description="NHL" evidence="2">
    <location>
        <begin position="647"/>
        <end position="689"/>
    </location>
</feature>
<gene>
    <name evidence="4" type="ORF">BV898_07430</name>
</gene>
<dbReference type="SUPFAM" id="SSF101898">
    <property type="entry name" value="NHL repeat"/>
    <property type="match status" value="1"/>
</dbReference>
<dbReference type="GO" id="GO:0043161">
    <property type="term" value="P:proteasome-mediated ubiquitin-dependent protein catabolic process"/>
    <property type="evidence" value="ECO:0007669"/>
    <property type="project" value="TreeGrafter"/>
</dbReference>
<dbReference type="PROSITE" id="PS51125">
    <property type="entry name" value="NHL"/>
    <property type="match status" value="2"/>
</dbReference>
<feature type="region of interest" description="Disordered" evidence="3">
    <location>
        <begin position="370"/>
        <end position="459"/>
    </location>
</feature>
<evidence type="ECO:0000256" key="3">
    <source>
        <dbReference type="SAM" id="MobiDB-lite"/>
    </source>
</evidence>
<dbReference type="OrthoDB" id="342730at2759"/>
<dbReference type="AlphaFoldDB" id="A0A1W0WTS9"/>
<feature type="region of interest" description="Disordered" evidence="3">
    <location>
        <begin position="118"/>
        <end position="159"/>
    </location>
</feature>
<accession>A0A1W0WTS9</accession>
<reference evidence="5" key="1">
    <citation type="submission" date="2017-01" db="EMBL/GenBank/DDBJ databases">
        <title>Comparative genomics of anhydrobiosis in the tardigrade Hypsibius dujardini.</title>
        <authorList>
            <person name="Yoshida Y."/>
            <person name="Koutsovoulos G."/>
            <person name="Laetsch D."/>
            <person name="Stevens L."/>
            <person name="Kumar S."/>
            <person name="Horikawa D."/>
            <person name="Ishino K."/>
            <person name="Komine S."/>
            <person name="Tomita M."/>
            <person name="Blaxter M."/>
            <person name="Arakawa K."/>
        </authorList>
    </citation>
    <scope>NUCLEOTIDE SEQUENCE [LARGE SCALE GENOMIC DNA]</scope>
    <source>
        <strain evidence="5">Z151</strain>
    </source>
</reference>
<feature type="compositionally biased region" description="Polar residues" evidence="3">
    <location>
        <begin position="289"/>
        <end position="304"/>
    </location>
</feature>
<dbReference type="Gene3D" id="2.120.10.30">
    <property type="entry name" value="TolB, C-terminal domain"/>
    <property type="match status" value="1"/>
</dbReference>
<dbReference type="InterPro" id="IPR001258">
    <property type="entry name" value="NHL_repeat"/>
</dbReference>
<organism evidence="4 5">
    <name type="scientific">Hypsibius exemplaris</name>
    <name type="common">Freshwater tardigrade</name>
    <dbReference type="NCBI Taxonomy" id="2072580"/>
    <lineage>
        <taxon>Eukaryota</taxon>
        <taxon>Metazoa</taxon>
        <taxon>Ecdysozoa</taxon>
        <taxon>Tardigrada</taxon>
        <taxon>Eutardigrada</taxon>
        <taxon>Parachela</taxon>
        <taxon>Hypsibioidea</taxon>
        <taxon>Hypsibiidae</taxon>
        <taxon>Hypsibius</taxon>
    </lineage>
</organism>
<dbReference type="Proteomes" id="UP000192578">
    <property type="component" value="Unassembled WGS sequence"/>
</dbReference>
<protein>
    <submittedName>
        <fullName evidence="4">Brain tumor protein</fullName>
    </submittedName>
</protein>
<dbReference type="Pfam" id="PF01436">
    <property type="entry name" value="NHL"/>
    <property type="match status" value="1"/>
</dbReference>
<evidence type="ECO:0000313" key="5">
    <source>
        <dbReference type="Proteomes" id="UP000192578"/>
    </source>
</evidence>
<sequence>MDSATSSGLRCSNGHATVDYSNARVPRRQTLPSIFPIAAAGKDMEVPDRLQGPLDRIQDLGRCLSLLENNYALTKKQVDERKAALVDALEKQFAALYTQLEGSYEGKKQYLTSLLRSEQTARENSGDSAQNGSGSNSTLFSSHNGGTLSEGNKQNGYRGNGVGRDDLFAACVFDVMDDPRMQEIPDFTEYLRSRLSGGPRQKMAFDKSIDLTGKGYNRPVSDFSSAWSYSGEDQRCSGLSDSFSAFDFPPKSSGTNSSFQSYSSSGQYNQESFTSSAVFTPDSAPPMSPFSSGNRSFNYDSRQQGRILPLQNPPPSSGDFFSSPPRGLPGVPEYNSIDHDEEMKMQELRRRPGITADVLNNLVQQHHFNLRNGGMSSGQSRVGPTNPFGMSSGIRRSNSNKNRSKGPRRYSLPDASRIQNSSWSGNSSGPHPGRSGSFLGSPADSLNENDDAFLPDNHRQGNGMQELEILCRFGEIGSGAGQMNAPHGFCLGDQEEVIVADTNNHRIQFFSSDGQCIDSWGKPGKREGQLWFPRKVAWLPESARVVVCDRGHERSRVQIFSRNGLYERTIPMDYVAIVAGMTVYRNQIVIVDSVNPTCLIMDQFGTVVFWFSCAKNMKEPSDVAVANNTFYICDFKGHCVCTYNGRGEFVTQIGSHPTINFPNGIDITAQGDVLVGDSHGNRFHVAAYRSDGVFLAEYECPHMKVSRCCGLVLTEAGHVVTVAKNNNFVLILERLSTTVEGHDALPELSTRTLEETEF</sequence>
<feature type="compositionally biased region" description="Polar residues" evidence="3">
    <location>
        <begin position="126"/>
        <end position="157"/>
    </location>
</feature>
<feature type="region of interest" description="Disordered" evidence="3">
    <location>
        <begin position="277"/>
        <end position="336"/>
    </location>
</feature>
<comment type="caution">
    <text evidence="4">The sequence shown here is derived from an EMBL/GenBank/DDBJ whole genome shotgun (WGS) entry which is preliminary data.</text>
</comment>
<dbReference type="InterPro" id="IPR050952">
    <property type="entry name" value="TRIM-NHL_E3_ligases"/>
</dbReference>
<dbReference type="GO" id="GO:0061630">
    <property type="term" value="F:ubiquitin protein ligase activity"/>
    <property type="evidence" value="ECO:0007669"/>
    <property type="project" value="TreeGrafter"/>
</dbReference>
<dbReference type="EMBL" id="MTYJ01000048">
    <property type="protein sequence ID" value="OQV18606.1"/>
    <property type="molecule type" value="Genomic_DNA"/>
</dbReference>
<dbReference type="PANTHER" id="PTHR24104">
    <property type="entry name" value="E3 UBIQUITIN-PROTEIN LIGASE NHLRC1-RELATED"/>
    <property type="match status" value="1"/>
</dbReference>
<proteinExistence type="predicted"/>
<dbReference type="PANTHER" id="PTHR24104:SF51">
    <property type="entry name" value="SMP-30_GLUCONOLACTONASE_LRE-LIKE REGION DOMAIN-CONTAINING PROTEIN"/>
    <property type="match status" value="1"/>
</dbReference>
<evidence type="ECO:0000256" key="2">
    <source>
        <dbReference type="PROSITE-ProRule" id="PRU00504"/>
    </source>
</evidence>